<dbReference type="InterPro" id="IPR001387">
    <property type="entry name" value="Cro/C1-type_HTH"/>
</dbReference>
<dbReference type="Proteomes" id="UP000466632">
    <property type="component" value="Chromosome"/>
</dbReference>
<dbReference type="KEGG" id="mseo:MSEO_29260"/>
<feature type="domain" description="HTH cro/C1-type" evidence="1">
    <location>
        <begin position="10"/>
        <end position="64"/>
    </location>
</feature>
<dbReference type="AlphaFoldDB" id="A0A7I7P0K2"/>
<name>A0A7I7P0K2_9MYCO</name>
<evidence type="ECO:0000259" key="1">
    <source>
        <dbReference type="PROSITE" id="PS50943"/>
    </source>
</evidence>
<evidence type="ECO:0000313" key="3">
    <source>
        <dbReference type="Proteomes" id="UP000466632"/>
    </source>
</evidence>
<reference evidence="2 3" key="1">
    <citation type="journal article" date="2019" name="Emerg. Microbes Infect.">
        <title>Comprehensive subspecies identification of 175 nontuberculous mycobacteria species based on 7547 genomic profiles.</title>
        <authorList>
            <person name="Matsumoto Y."/>
            <person name="Kinjo T."/>
            <person name="Motooka D."/>
            <person name="Nabeya D."/>
            <person name="Jung N."/>
            <person name="Uechi K."/>
            <person name="Horii T."/>
            <person name="Iida T."/>
            <person name="Fujita J."/>
            <person name="Nakamura S."/>
        </authorList>
    </citation>
    <scope>NUCLEOTIDE SEQUENCE [LARGE SCALE GENOMIC DNA]</scope>
    <source>
        <strain evidence="2 3">JCM 16018</strain>
    </source>
</reference>
<dbReference type="SMART" id="SM00530">
    <property type="entry name" value="HTH_XRE"/>
    <property type="match status" value="1"/>
</dbReference>
<evidence type="ECO:0000313" key="2">
    <source>
        <dbReference type="EMBL" id="BBY02427.1"/>
    </source>
</evidence>
<proteinExistence type="predicted"/>
<sequence>MGMSGRSDVLRTVMHETGTTQSELSRLSGVHQPSISQFLSDKVELSDEQLDRLLSCMGYRLEITRQPVTPKLTRSERRSWKLHRELARHLRRSTLTQWQPAIEHNLRRLRSGVTGQPHMRNLDRWESLMRSGDVPGLHRVLTGLSRDCIEMREVSPMGGLLRDEERIRVLRTVR</sequence>
<dbReference type="SUPFAM" id="SSF47413">
    <property type="entry name" value="lambda repressor-like DNA-binding domains"/>
    <property type="match status" value="1"/>
</dbReference>
<dbReference type="Gene3D" id="1.10.260.40">
    <property type="entry name" value="lambda repressor-like DNA-binding domains"/>
    <property type="match status" value="1"/>
</dbReference>
<dbReference type="Pfam" id="PF01381">
    <property type="entry name" value="HTH_3"/>
    <property type="match status" value="1"/>
</dbReference>
<gene>
    <name evidence="2" type="ORF">MSEO_29260</name>
</gene>
<dbReference type="EMBL" id="AP022582">
    <property type="protein sequence ID" value="BBY02427.1"/>
    <property type="molecule type" value="Genomic_DNA"/>
</dbReference>
<dbReference type="InterPro" id="IPR010982">
    <property type="entry name" value="Lambda_DNA-bd_dom_sf"/>
</dbReference>
<dbReference type="PROSITE" id="PS50943">
    <property type="entry name" value="HTH_CROC1"/>
    <property type="match status" value="1"/>
</dbReference>
<keyword evidence="3" id="KW-1185">Reference proteome</keyword>
<protein>
    <recommendedName>
        <fullName evidence="1">HTH cro/C1-type domain-containing protein</fullName>
    </recommendedName>
</protein>
<accession>A0A7I7P0K2</accession>
<organism evidence="2 3">
    <name type="scientific">Mycobacterium seoulense</name>
    <dbReference type="NCBI Taxonomy" id="386911"/>
    <lineage>
        <taxon>Bacteria</taxon>
        <taxon>Bacillati</taxon>
        <taxon>Actinomycetota</taxon>
        <taxon>Actinomycetes</taxon>
        <taxon>Mycobacteriales</taxon>
        <taxon>Mycobacteriaceae</taxon>
        <taxon>Mycobacterium</taxon>
    </lineage>
</organism>
<dbReference type="GO" id="GO:0003677">
    <property type="term" value="F:DNA binding"/>
    <property type="evidence" value="ECO:0007669"/>
    <property type="project" value="InterPro"/>
</dbReference>
<dbReference type="CDD" id="cd00093">
    <property type="entry name" value="HTH_XRE"/>
    <property type="match status" value="1"/>
</dbReference>